<accession>A0A5C8ZRL2</accession>
<organism evidence="1 2">
    <name type="scientific">Parahaliea aestuarii</name>
    <dbReference type="NCBI Taxonomy" id="1852021"/>
    <lineage>
        <taxon>Bacteria</taxon>
        <taxon>Pseudomonadati</taxon>
        <taxon>Pseudomonadota</taxon>
        <taxon>Gammaproteobacteria</taxon>
        <taxon>Cellvibrionales</taxon>
        <taxon>Halieaceae</taxon>
        <taxon>Parahaliea</taxon>
    </lineage>
</organism>
<sequence>MIAVVIVGILMAVALPAYQNSLIKGRRSDGMSALFDVANRQEQFLLDQNTYTTDMRELGFQVDPMVSEEGHYSVDAAPCTGGTIATCYIVSATPIAGGAQANDSRCGILRLDSSGRKTATGTRQQECW</sequence>
<name>A0A5C8ZRL2_9GAMM</name>
<dbReference type="Pfam" id="PF16732">
    <property type="entry name" value="ComP_DUS"/>
    <property type="match status" value="1"/>
</dbReference>
<dbReference type="AlphaFoldDB" id="A0A5C8ZRL2"/>
<dbReference type="InterPro" id="IPR031982">
    <property type="entry name" value="PilE-like"/>
</dbReference>
<dbReference type="OrthoDB" id="5296638at2"/>
<dbReference type="InterPro" id="IPR045584">
    <property type="entry name" value="Pilin-like"/>
</dbReference>
<dbReference type="EMBL" id="VRYZ01000007">
    <property type="protein sequence ID" value="TXS90147.1"/>
    <property type="molecule type" value="Genomic_DNA"/>
</dbReference>
<gene>
    <name evidence="1" type="ORF">FVW59_15115</name>
</gene>
<keyword evidence="2" id="KW-1185">Reference proteome</keyword>
<dbReference type="SUPFAM" id="SSF54523">
    <property type="entry name" value="Pili subunits"/>
    <property type="match status" value="1"/>
</dbReference>
<dbReference type="Gene3D" id="3.30.700.10">
    <property type="entry name" value="Glycoprotein, Type 4 Pilin"/>
    <property type="match status" value="1"/>
</dbReference>
<evidence type="ECO:0000313" key="1">
    <source>
        <dbReference type="EMBL" id="TXS90147.1"/>
    </source>
</evidence>
<comment type="caution">
    <text evidence="1">The sequence shown here is derived from an EMBL/GenBank/DDBJ whole genome shotgun (WGS) entry which is preliminary data.</text>
</comment>
<reference evidence="1 2" key="1">
    <citation type="submission" date="2019-08" db="EMBL/GenBank/DDBJ databases">
        <title>Parahaliea maris sp. nov., isolated from the surface seawater.</title>
        <authorList>
            <person name="Liu Y."/>
        </authorList>
    </citation>
    <scope>NUCLEOTIDE SEQUENCE [LARGE SCALE GENOMIC DNA]</scope>
    <source>
        <strain evidence="1 2">S2-26</strain>
    </source>
</reference>
<dbReference type="Proteomes" id="UP000321933">
    <property type="component" value="Unassembled WGS sequence"/>
</dbReference>
<dbReference type="GO" id="GO:0043683">
    <property type="term" value="P:type IV pilus assembly"/>
    <property type="evidence" value="ECO:0007669"/>
    <property type="project" value="InterPro"/>
</dbReference>
<evidence type="ECO:0000313" key="2">
    <source>
        <dbReference type="Proteomes" id="UP000321933"/>
    </source>
</evidence>
<protein>
    <submittedName>
        <fullName evidence="1">Type IV pilin protein</fullName>
    </submittedName>
</protein>
<proteinExistence type="predicted"/>